<dbReference type="AlphaFoldDB" id="A0A850R9J1"/>
<comment type="caution">
    <text evidence="1">The sequence shown here is derived from an EMBL/GenBank/DDBJ whole genome shotgun (WGS) entry which is preliminary data.</text>
</comment>
<name>A0A850R9J1_9GAMM</name>
<keyword evidence="2" id="KW-1185">Reference proteome</keyword>
<dbReference type="EMBL" id="JABZEO010000001">
    <property type="protein sequence ID" value="NVZ07867.1"/>
    <property type="molecule type" value="Genomic_DNA"/>
</dbReference>
<evidence type="ECO:0000313" key="1">
    <source>
        <dbReference type="EMBL" id="NVZ07867.1"/>
    </source>
</evidence>
<dbReference type="RefSeq" id="WP_176974669.1">
    <property type="nucleotide sequence ID" value="NZ_JABZEO010000001.1"/>
</dbReference>
<evidence type="ECO:0000313" key="2">
    <source>
        <dbReference type="Proteomes" id="UP000592294"/>
    </source>
</evidence>
<dbReference type="Proteomes" id="UP000592294">
    <property type="component" value="Unassembled WGS sequence"/>
</dbReference>
<proteinExistence type="predicted"/>
<accession>A0A850R9J1</accession>
<reference evidence="1 2" key="1">
    <citation type="submission" date="2020-06" db="EMBL/GenBank/DDBJ databases">
        <title>Whole-genome sequence of Allochromatium humboldtianum DSM 21881, type strain.</title>
        <authorList>
            <person name="Kyndt J.A."/>
            <person name="Meyer T.E."/>
        </authorList>
    </citation>
    <scope>NUCLEOTIDE SEQUENCE [LARGE SCALE GENOMIC DNA]</scope>
    <source>
        <strain evidence="1 2">DSM 21881</strain>
    </source>
</reference>
<sequence length="103" mass="10693">MRTTIVVIISLLVGASFGGIMTLGFGWGMGAASGMLMGTQAGVCLAVETARRQGGMDEAKLDALVAASVEHIRSKGSSVPLQAEIEWVRNAAGCTKLVEQLDQ</sequence>
<organism evidence="1 2">
    <name type="scientific">Allochromatium humboldtianum</name>
    <dbReference type="NCBI Taxonomy" id="504901"/>
    <lineage>
        <taxon>Bacteria</taxon>
        <taxon>Pseudomonadati</taxon>
        <taxon>Pseudomonadota</taxon>
        <taxon>Gammaproteobacteria</taxon>
        <taxon>Chromatiales</taxon>
        <taxon>Chromatiaceae</taxon>
        <taxon>Allochromatium</taxon>
    </lineage>
</organism>
<protein>
    <submittedName>
        <fullName evidence="1">Uncharacterized protein</fullName>
    </submittedName>
</protein>
<gene>
    <name evidence="1" type="ORF">HW932_01155</name>
</gene>